<sequence length="426" mass="45027">MTTGEDPDFGQVLEVTRQVLSRGRAKVAALFGPHLEVSAQGSWVYTQNGTRYLNAGGYGVFLLGARHPVVEEAVVNQIRSLPLSSRLLLEPAIAEAAHALTSVAPAGMCHVYFGTSGAEAVEAALKMARAKGKRRLISAVDGYHGRTMGALTVSAREMYQAPFRPLLPDATSVAFGNADALAAELRRGPEACVIVEPVQGEAGVRIPPAGYLTRVEQLCREHRAFLVLDEILTGLGRVGTWWGADRERVRPDAVVVGKTLSGGIVPVAATLATTEAFIEFDRDPLLHVGTFSGAPIAMAAARATITVIRNEGLVERSAVLGERLLAGLRDAVDAHCGHLVRDVRGAGLLLGVELVDPGTAGELITALLAEQVIVNHSLNSHGVVRLTPPAIMTTAETDFLLTAFEAACRRIAATHRPSGSTAAGRR</sequence>
<gene>
    <name evidence="6" type="ORF">GCM10022267_83490</name>
</gene>
<dbReference type="InterPro" id="IPR049704">
    <property type="entry name" value="Aminotrans_3_PPA_site"/>
</dbReference>
<dbReference type="Gene3D" id="3.40.640.10">
    <property type="entry name" value="Type I PLP-dependent aspartate aminotransferase-like (Major domain)"/>
    <property type="match status" value="1"/>
</dbReference>
<dbReference type="EMBL" id="BAABBE010000045">
    <property type="protein sequence ID" value="GAA3683960.1"/>
    <property type="molecule type" value="Genomic_DNA"/>
</dbReference>
<dbReference type="CDD" id="cd00610">
    <property type="entry name" value="OAT_like"/>
    <property type="match status" value="1"/>
</dbReference>
<evidence type="ECO:0000256" key="2">
    <source>
        <dbReference type="ARBA" id="ARBA00022576"/>
    </source>
</evidence>
<comment type="similarity">
    <text evidence="5">Belongs to the class-III pyridoxal-phosphate-dependent aminotransferase family.</text>
</comment>
<dbReference type="InterPro" id="IPR005814">
    <property type="entry name" value="Aminotrans_3"/>
</dbReference>
<organism evidence="6 7">
    <name type="scientific">Lentzea roselyniae</name>
    <dbReference type="NCBI Taxonomy" id="531940"/>
    <lineage>
        <taxon>Bacteria</taxon>
        <taxon>Bacillati</taxon>
        <taxon>Actinomycetota</taxon>
        <taxon>Actinomycetes</taxon>
        <taxon>Pseudonocardiales</taxon>
        <taxon>Pseudonocardiaceae</taxon>
        <taxon>Lentzea</taxon>
    </lineage>
</organism>
<dbReference type="InterPro" id="IPR050103">
    <property type="entry name" value="Class-III_PLP-dep_AT"/>
</dbReference>
<dbReference type="Proteomes" id="UP001500711">
    <property type="component" value="Unassembled WGS sequence"/>
</dbReference>
<evidence type="ECO:0000256" key="5">
    <source>
        <dbReference type="RuleBase" id="RU003560"/>
    </source>
</evidence>
<dbReference type="PROSITE" id="PS00600">
    <property type="entry name" value="AA_TRANSFER_CLASS_3"/>
    <property type="match status" value="1"/>
</dbReference>
<dbReference type="InterPro" id="IPR015424">
    <property type="entry name" value="PyrdxlP-dep_Trfase"/>
</dbReference>
<dbReference type="PANTHER" id="PTHR11986:SF79">
    <property type="entry name" value="ACETYLORNITHINE AMINOTRANSFERASE, MITOCHONDRIAL"/>
    <property type="match status" value="1"/>
</dbReference>
<keyword evidence="7" id="KW-1185">Reference proteome</keyword>
<dbReference type="Gene3D" id="3.90.1150.10">
    <property type="entry name" value="Aspartate Aminotransferase, domain 1"/>
    <property type="match status" value="1"/>
</dbReference>
<dbReference type="Pfam" id="PF00202">
    <property type="entry name" value="Aminotran_3"/>
    <property type="match status" value="1"/>
</dbReference>
<dbReference type="InterPro" id="IPR015422">
    <property type="entry name" value="PyrdxlP-dep_Trfase_small"/>
</dbReference>
<reference evidence="7" key="1">
    <citation type="journal article" date="2019" name="Int. J. Syst. Evol. Microbiol.">
        <title>The Global Catalogue of Microorganisms (GCM) 10K type strain sequencing project: providing services to taxonomists for standard genome sequencing and annotation.</title>
        <authorList>
            <consortium name="The Broad Institute Genomics Platform"/>
            <consortium name="The Broad Institute Genome Sequencing Center for Infectious Disease"/>
            <person name="Wu L."/>
            <person name="Ma J."/>
        </authorList>
    </citation>
    <scope>NUCLEOTIDE SEQUENCE [LARGE SCALE GENOMIC DNA]</scope>
    <source>
        <strain evidence="7">JCM 17494</strain>
    </source>
</reference>
<dbReference type="PANTHER" id="PTHR11986">
    <property type="entry name" value="AMINOTRANSFERASE CLASS III"/>
    <property type="match status" value="1"/>
</dbReference>
<keyword evidence="3" id="KW-0808">Transferase</keyword>
<name>A0ABP7CAL3_9PSEU</name>
<evidence type="ECO:0000256" key="1">
    <source>
        <dbReference type="ARBA" id="ARBA00001933"/>
    </source>
</evidence>
<evidence type="ECO:0000256" key="4">
    <source>
        <dbReference type="ARBA" id="ARBA00022898"/>
    </source>
</evidence>
<keyword evidence="2 6" id="KW-0032">Aminotransferase</keyword>
<dbReference type="InterPro" id="IPR015421">
    <property type="entry name" value="PyrdxlP-dep_Trfase_major"/>
</dbReference>
<comment type="caution">
    <text evidence="6">The sequence shown here is derived from an EMBL/GenBank/DDBJ whole genome shotgun (WGS) entry which is preliminary data.</text>
</comment>
<evidence type="ECO:0000313" key="7">
    <source>
        <dbReference type="Proteomes" id="UP001500711"/>
    </source>
</evidence>
<proteinExistence type="inferred from homology"/>
<evidence type="ECO:0000313" key="6">
    <source>
        <dbReference type="EMBL" id="GAA3683960.1"/>
    </source>
</evidence>
<dbReference type="GO" id="GO:0008483">
    <property type="term" value="F:transaminase activity"/>
    <property type="evidence" value="ECO:0007669"/>
    <property type="project" value="UniProtKB-KW"/>
</dbReference>
<protein>
    <submittedName>
        <fullName evidence="6">Aminotransferase class III-fold pyridoxal phosphate-dependent enzyme</fullName>
    </submittedName>
</protein>
<accession>A0ABP7CAL3</accession>
<comment type="cofactor">
    <cofactor evidence="1">
        <name>pyridoxal 5'-phosphate</name>
        <dbReference type="ChEBI" id="CHEBI:597326"/>
    </cofactor>
</comment>
<dbReference type="SUPFAM" id="SSF53383">
    <property type="entry name" value="PLP-dependent transferases"/>
    <property type="match status" value="1"/>
</dbReference>
<dbReference type="RefSeq" id="WP_346136518.1">
    <property type="nucleotide sequence ID" value="NZ_BAABBE010000045.1"/>
</dbReference>
<evidence type="ECO:0000256" key="3">
    <source>
        <dbReference type="ARBA" id="ARBA00022679"/>
    </source>
</evidence>
<keyword evidence="4 5" id="KW-0663">Pyridoxal phosphate</keyword>